<evidence type="ECO:0000256" key="1">
    <source>
        <dbReference type="SAM" id="SignalP"/>
    </source>
</evidence>
<gene>
    <name evidence="2" type="ORF">HYQ43_07460</name>
</gene>
<feature type="signal peptide" evidence="1">
    <location>
        <begin position="1"/>
        <end position="24"/>
    </location>
</feature>
<feature type="chain" id="PRO_5028921058" description="Twin-arginine translocation signal domain-containing protein" evidence="1">
    <location>
        <begin position="25"/>
        <end position="120"/>
    </location>
</feature>
<evidence type="ECO:0000313" key="2">
    <source>
        <dbReference type="EMBL" id="QLH14076.1"/>
    </source>
</evidence>
<accession>A0A7H9BT61</accession>
<protein>
    <recommendedName>
        <fullName evidence="4">Twin-arginine translocation signal domain-containing protein</fullName>
    </recommendedName>
</protein>
<organism evidence="2 3">
    <name type="scientific">Paracoccus pantotrophus</name>
    <name type="common">Thiosphaera pantotropha</name>
    <dbReference type="NCBI Taxonomy" id="82367"/>
    <lineage>
        <taxon>Bacteria</taxon>
        <taxon>Pseudomonadati</taxon>
        <taxon>Pseudomonadota</taxon>
        <taxon>Alphaproteobacteria</taxon>
        <taxon>Rhodobacterales</taxon>
        <taxon>Paracoccaceae</taxon>
        <taxon>Paracoccus</taxon>
    </lineage>
</organism>
<dbReference type="AlphaFoldDB" id="A0A7H9BT61"/>
<dbReference type="EMBL" id="CP058689">
    <property type="protein sequence ID" value="QLH14076.1"/>
    <property type="molecule type" value="Genomic_DNA"/>
</dbReference>
<dbReference type="RefSeq" id="WP_024846172.1">
    <property type="nucleotide sequence ID" value="NZ_CP058689.1"/>
</dbReference>
<dbReference type="Proteomes" id="UP000509322">
    <property type="component" value="Chromosome 1"/>
</dbReference>
<name>A0A7H9BT61_PARPN</name>
<evidence type="ECO:0008006" key="4">
    <source>
        <dbReference type="Google" id="ProtNLM"/>
    </source>
</evidence>
<proteinExistence type="predicted"/>
<sequence length="120" mass="13053">MKRRDLMRLAPAALVAGAAPPAGAVGVEETPVMKLFREWQPLHQFVCTSASAGMPDEEWNPLHDRVWDIADRIFATPAQTAQDFIAKVICHTVWGEHGLPDEGQNPSLWAEARALIGGAA</sequence>
<reference evidence="2 3" key="1">
    <citation type="submission" date="2020-07" db="EMBL/GenBank/DDBJ databases">
        <title>The complete genome of Paracoccus pantotrophus ACCC 10489.</title>
        <authorList>
            <person name="Si Y."/>
        </authorList>
    </citation>
    <scope>NUCLEOTIDE SEQUENCE [LARGE SCALE GENOMIC DNA]</scope>
    <source>
        <strain evidence="2 3">ACCC10489</strain>
    </source>
</reference>
<keyword evidence="1" id="KW-0732">Signal</keyword>
<evidence type="ECO:0000313" key="3">
    <source>
        <dbReference type="Proteomes" id="UP000509322"/>
    </source>
</evidence>